<feature type="region of interest" description="Disordered" evidence="1">
    <location>
        <begin position="109"/>
        <end position="132"/>
    </location>
</feature>
<feature type="signal peptide" evidence="2">
    <location>
        <begin position="1"/>
        <end position="28"/>
    </location>
</feature>
<protein>
    <submittedName>
        <fullName evidence="3">Uncharacterized protein</fullName>
    </submittedName>
</protein>
<evidence type="ECO:0000256" key="1">
    <source>
        <dbReference type="SAM" id="MobiDB-lite"/>
    </source>
</evidence>
<organism evidence="3 4">
    <name type="scientific">Actinoplanes cyaneus</name>
    <dbReference type="NCBI Taxonomy" id="52696"/>
    <lineage>
        <taxon>Bacteria</taxon>
        <taxon>Bacillati</taxon>
        <taxon>Actinomycetota</taxon>
        <taxon>Actinomycetes</taxon>
        <taxon>Micromonosporales</taxon>
        <taxon>Micromonosporaceae</taxon>
        <taxon>Actinoplanes</taxon>
    </lineage>
</organism>
<dbReference type="RefSeq" id="WP_203740905.1">
    <property type="nucleotide sequence ID" value="NZ_BAAAUC010000016.1"/>
</dbReference>
<dbReference type="Proteomes" id="UP000619479">
    <property type="component" value="Unassembled WGS sequence"/>
</dbReference>
<keyword evidence="4" id="KW-1185">Reference proteome</keyword>
<sequence>MNKVMRGVAMSGLAVAAGLIVSAGPAAASSAAPAAPQAEPKAPAVAKAKMRSRVLGFYRSPGACHSDGRRGEFRRQWVDHDCIPVRERFRRGYVLKVYYGWGGPDFHDGPHGGPHDHDHGHDHGPHGPWKKN</sequence>
<name>A0A919IGT4_9ACTN</name>
<evidence type="ECO:0000313" key="4">
    <source>
        <dbReference type="Proteomes" id="UP000619479"/>
    </source>
</evidence>
<feature type="compositionally biased region" description="Basic and acidic residues" evidence="1">
    <location>
        <begin position="109"/>
        <end position="125"/>
    </location>
</feature>
<keyword evidence="2" id="KW-0732">Signal</keyword>
<comment type="caution">
    <text evidence="3">The sequence shown here is derived from an EMBL/GenBank/DDBJ whole genome shotgun (WGS) entry which is preliminary data.</text>
</comment>
<accession>A0A919IGT4</accession>
<evidence type="ECO:0000313" key="3">
    <source>
        <dbReference type="EMBL" id="GID65097.1"/>
    </source>
</evidence>
<reference evidence="3" key="1">
    <citation type="submission" date="2021-01" db="EMBL/GenBank/DDBJ databases">
        <title>Whole genome shotgun sequence of Actinoplanes cyaneus NBRC 14990.</title>
        <authorList>
            <person name="Komaki H."/>
            <person name="Tamura T."/>
        </authorList>
    </citation>
    <scope>NUCLEOTIDE SEQUENCE</scope>
    <source>
        <strain evidence="3">NBRC 14990</strain>
    </source>
</reference>
<feature type="chain" id="PRO_5038032428" evidence="2">
    <location>
        <begin position="29"/>
        <end position="132"/>
    </location>
</feature>
<dbReference type="EMBL" id="BOMH01000020">
    <property type="protein sequence ID" value="GID65097.1"/>
    <property type="molecule type" value="Genomic_DNA"/>
</dbReference>
<gene>
    <name evidence="3" type="ORF">Acy02nite_29780</name>
</gene>
<proteinExistence type="predicted"/>
<dbReference type="AlphaFoldDB" id="A0A919IGT4"/>
<evidence type="ECO:0000256" key="2">
    <source>
        <dbReference type="SAM" id="SignalP"/>
    </source>
</evidence>